<dbReference type="PROSITE" id="PS50109">
    <property type="entry name" value="HIS_KIN"/>
    <property type="match status" value="1"/>
</dbReference>
<comment type="subcellular location">
    <subcellularLocation>
        <location evidence="2">Cytoplasm</location>
    </subcellularLocation>
</comment>
<dbReference type="InterPro" id="IPR050482">
    <property type="entry name" value="Sensor_HK_TwoCompSys"/>
</dbReference>
<feature type="domain" description="Histidine kinase" evidence="18">
    <location>
        <begin position="155"/>
        <end position="346"/>
    </location>
</feature>
<gene>
    <name evidence="19" type="ORF">BFS35_006580</name>
</gene>
<sequence>MPLNSNHYNDTLLEELIKSYYNDTDELIIFINANNTILTMNDAAKRVLNYASNLDALLESFCSTCMGYTNEHALMTCMNCFIKVNQDRQSFQLFLKNENGEPVAYSAAYVVLNNTPQVKVLTLQNVSPQLRTQEMLHQKTITKKIINAQENERKRISRELHDSVIQEMLNVVVDLRLIKYKTDEELDKHVQLIEGSMSRLMNDIRNLSVELRPSSLDDLGLVAAFRSHFKQLEKNYGLEVLFATNLNSERFSSEIETAVYRIMQEAILNALKYANVDEVHVLVQKEKEELILEISDNGDGFEIGATPKGSGLGLFGMQERAEIVGGSVIINSEKGKGTFITLTIPL</sequence>
<dbReference type="Pfam" id="PF07730">
    <property type="entry name" value="HisKA_3"/>
    <property type="match status" value="1"/>
</dbReference>
<dbReference type="PANTHER" id="PTHR24421:SF10">
    <property type="entry name" value="NITRATE_NITRITE SENSOR PROTEIN NARQ"/>
    <property type="match status" value="1"/>
</dbReference>
<dbReference type="AlphaFoldDB" id="A0A395GBP8"/>
<evidence type="ECO:0000313" key="19">
    <source>
        <dbReference type="EMBL" id="RAI81228.1"/>
    </source>
</evidence>
<evidence type="ECO:0000256" key="4">
    <source>
        <dbReference type="ARBA" id="ARBA00022490"/>
    </source>
</evidence>
<evidence type="ECO:0000256" key="17">
    <source>
        <dbReference type="PIRSR" id="PIRSR037432-51"/>
    </source>
</evidence>
<name>A0A395GBP8_9STAP</name>
<dbReference type="RefSeq" id="WP_099579151.1">
    <property type="nucleotide sequence ID" value="NZ_MJBI02000002.1"/>
</dbReference>
<dbReference type="GO" id="GO:0051539">
    <property type="term" value="F:4 iron, 4 sulfur cluster binding"/>
    <property type="evidence" value="ECO:0007669"/>
    <property type="project" value="UniProtKB-KW"/>
</dbReference>
<evidence type="ECO:0000256" key="2">
    <source>
        <dbReference type="ARBA" id="ARBA00004496"/>
    </source>
</evidence>
<feature type="binding site" evidence="16">
    <location>
        <position position="80"/>
    </location>
    <ligand>
        <name>[4Fe-4S] cluster</name>
        <dbReference type="ChEBI" id="CHEBI:49883"/>
    </ligand>
</feature>
<keyword evidence="11 16" id="KW-0408">Iron</keyword>
<dbReference type="SMART" id="SM00387">
    <property type="entry name" value="HATPase_c"/>
    <property type="match status" value="1"/>
</dbReference>
<evidence type="ECO:0000313" key="20">
    <source>
        <dbReference type="Proteomes" id="UP000229523"/>
    </source>
</evidence>
<reference evidence="19 20" key="1">
    <citation type="journal article" date="2018" name="Front. Microbiol.">
        <title>Description and Comparative Genomics of Macrococcus caseolyticus subsp. hominis subsp. nov., Macrococcus goetzii sp. nov., Macrococcus epidermidis sp. nov., and Macrococcus bohemicus sp. nov., Novel Macrococci From Human Clinical Material With Virulence Potential and Suspected Uptake of Foreign DNA by Natural Transformation.</title>
        <authorList>
            <person name="Maslanova I."/>
            <person name="Wertheimer Z."/>
            <person name="Sedlacek I."/>
            <person name="Svec P."/>
            <person name="Indrakova A."/>
            <person name="Kovarovic V."/>
            <person name="Schumann P."/>
            <person name="Sproer C."/>
            <person name="Kralova S."/>
            <person name="Sedo O."/>
            <person name="Kristofova L."/>
            <person name="Vrbovska V."/>
            <person name="Fuzik T."/>
            <person name="Petras P."/>
            <person name="Zdrahal Z."/>
            <person name="Ruzickova V."/>
            <person name="Doskar J."/>
            <person name="Pantucek R."/>
        </authorList>
    </citation>
    <scope>NUCLEOTIDE SEQUENCE [LARGE SCALE GENOMIC DNA]</scope>
    <source>
        <strain evidence="19 20">CCM 4927</strain>
    </source>
</reference>
<keyword evidence="10 15" id="KW-0067">ATP-binding</keyword>
<dbReference type="InterPro" id="IPR036890">
    <property type="entry name" value="HATPase_C_sf"/>
</dbReference>
<evidence type="ECO:0000256" key="9">
    <source>
        <dbReference type="ARBA" id="ARBA00022777"/>
    </source>
</evidence>
<accession>A0A395GBP8</accession>
<keyword evidence="5 17" id="KW-0597">Phosphoprotein</keyword>
<keyword evidence="9 15" id="KW-0418">Kinase</keyword>
<organism evidence="19 20">
    <name type="scientific">Macrococcoides goetzii</name>
    <dbReference type="NCBI Taxonomy" id="1891097"/>
    <lineage>
        <taxon>Bacteria</taxon>
        <taxon>Bacillati</taxon>
        <taxon>Bacillota</taxon>
        <taxon>Bacilli</taxon>
        <taxon>Bacillales</taxon>
        <taxon>Staphylococcaceae</taxon>
        <taxon>Macrococcoides</taxon>
    </lineage>
</organism>
<keyword evidence="12 15" id="KW-0902">Two-component regulatory system</keyword>
<feature type="modified residue" description="Phosphohistidine; by autocatalysis" evidence="17">
    <location>
        <position position="161"/>
    </location>
</feature>
<dbReference type="InterPro" id="IPR003594">
    <property type="entry name" value="HATPase_dom"/>
</dbReference>
<comment type="PTM">
    <text evidence="17">Autophosphorylated.</text>
</comment>
<keyword evidence="7 16" id="KW-0479">Metal-binding</keyword>
<dbReference type="Gene3D" id="1.20.5.1930">
    <property type="match status" value="1"/>
</dbReference>
<evidence type="ECO:0000256" key="15">
    <source>
        <dbReference type="PIRNR" id="PIRNR037432"/>
    </source>
</evidence>
<proteinExistence type="predicted"/>
<evidence type="ECO:0000259" key="18">
    <source>
        <dbReference type="PROSITE" id="PS50109"/>
    </source>
</evidence>
<evidence type="ECO:0000256" key="16">
    <source>
        <dbReference type="PIRSR" id="PIRSR037432-50"/>
    </source>
</evidence>
<comment type="cofactor">
    <cofactor evidence="16">
        <name>[4Fe-4S] cluster</name>
        <dbReference type="ChEBI" id="CHEBI:49883"/>
    </cofactor>
    <text evidence="16">Binds 1 [4Fe-4S] cluster.</text>
</comment>
<dbReference type="Gene3D" id="3.30.565.10">
    <property type="entry name" value="Histidine kinase-like ATPase, C-terminal domain"/>
    <property type="match status" value="1"/>
</dbReference>
<dbReference type="GO" id="GO:0000155">
    <property type="term" value="F:phosphorelay sensor kinase activity"/>
    <property type="evidence" value="ECO:0007669"/>
    <property type="project" value="InterPro"/>
</dbReference>
<evidence type="ECO:0000256" key="11">
    <source>
        <dbReference type="ARBA" id="ARBA00023004"/>
    </source>
</evidence>
<dbReference type="Proteomes" id="UP000229523">
    <property type="component" value="Unassembled WGS sequence"/>
</dbReference>
<evidence type="ECO:0000256" key="13">
    <source>
        <dbReference type="ARBA" id="ARBA00023014"/>
    </source>
</evidence>
<dbReference type="CDD" id="cd16917">
    <property type="entry name" value="HATPase_UhpB-NarQ-NarX-like"/>
    <property type="match status" value="1"/>
</dbReference>
<protein>
    <recommendedName>
        <fullName evidence="15">Sensor histidine kinase</fullName>
        <ecNumber evidence="15">2.7.13.3</ecNumber>
    </recommendedName>
</protein>
<dbReference type="PANTHER" id="PTHR24421">
    <property type="entry name" value="NITRATE/NITRITE SENSOR PROTEIN NARX-RELATED"/>
    <property type="match status" value="1"/>
</dbReference>
<dbReference type="EMBL" id="MJBI02000002">
    <property type="protein sequence ID" value="RAI81228.1"/>
    <property type="molecule type" value="Genomic_DNA"/>
</dbReference>
<dbReference type="PIRSF" id="PIRSF037432">
    <property type="entry name" value="STHK_NreB"/>
    <property type="match status" value="1"/>
</dbReference>
<evidence type="ECO:0000256" key="14">
    <source>
        <dbReference type="ARBA" id="ARBA00024827"/>
    </source>
</evidence>
<dbReference type="InterPro" id="IPR011712">
    <property type="entry name" value="Sig_transdc_His_kin_sub3_dim/P"/>
</dbReference>
<dbReference type="EC" id="2.7.13.3" evidence="15"/>
<keyword evidence="4" id="KW-0963">Cytoplasm</keyword>
<dbReference type="SUPFAM" id="SSF55874">
    <property type="entry name" value="ATPase domain of HSP90 chaperone/DNA topoisomerase II/histidine kinase"/>
    <property type="match status" value="1"/>
</dbReference>
<evidence type="ECO:0000256" key="7">
    <source>
        <dbReference type="ARBA" id="ARBA00022723"/>
    </source>
</evidence>
<dbReference type="GO" id="GO:0005737">
    <property type="term" value="C:cytoplasm"/>
    <property type="evidence" value="ECO:0007669"/>
    <property type="project" value="UniProtKB-SubCell"/>
</dbReference>
<keyword evidence="8 15" id="KW-0547">Nucleotide-binding</keyword>
<keyword evidence="13 16" id="KW-0411">Iron-sulfur</keyword>
<evidence type="ECO:0000256" key="5">
    <source>
        <dbReference type="ARBA" id="ARBA00022553"/>
    </source>
</evidence>
<dbReference type="GO" id="GO:0005506">
    <property type="term" value="F:iron ion binding"/>
    <property type="evidence" value="ECO:0007669"/>
    <property type="project" value="InterPro"/>
</dbReference>
<comment type="catalytic activity">
    <reaction evidence="1 15">
        <text>ATP + protein L-histidine = ADP + protein N-phospho-L-histidine.</text>
        <dbReference type="EC" id="2.7.13.3"/>
    </reaction>
</comment>
<feature type="binding site" evidence="16">
    <location>
        <position position="65"/>
    </location>
    <ligand>
        <name>[4Fe-4S] cluster</name>
        <dbReference type="ChEBI" id="CHEBI:49883"/>
    </ligand>
</feature>
<dbReference type="GO" id="GO:0046983">
    <property type="term" value="F:protein dimerization activity"/>
    <property type="evidence" value="ECO:0007669"/>
    <property type="project" value="InterPro"/>
</dbReference>
<evidence type="ECO:0000256" key="8">
    <source>
        <dbReference type="ARBA" id="ARBA00022741"/>
    </source>
</evidence>
<evidence type="ECO:0000256" key="6">
    <source>
        <dbReference type="ARBA" id="ARBA00022679"/>
    </source>
</evidence>
<evidence type="ECO:0000256" key="3">
    <source>
        <dbReference type="ARBA" id="ARBA00022485"/>
    </source>
</evidence>
<evidence type="ECO:0000256" key="10">
    <source>
        <dbReference type="ARBA" id="ARBA00022840"/>
    </source>
</evidence>
<dbReference type="InterPro" id="IPR017203">
    <property type="entry name" value="Sig_transdc_His_kinase_NreB"/>
</dbReference>
<dbReference type="InterPro" id="IPR005467">
    <property type="entry name" value="His_kinase_dom"/>
</dbReference>
<keyword evidence="6 15" id="KW-0808">Transferase</keyword>
<evidence type="ECO:0000256" key="1">
    <source>
        <dbReference type="ARBA" id="ARBA00000085"/>
    </source>
</evidence>
<comment type="caution">
    <text evidence="19">The sequence shown here is derived from an EMBL/GenBank/DDBJ whole genome shotgun (WGS) entry which is preliminary data.</text>
</comment>
<dbReference type="Pfam" id="PF02518">
    <property type="entry name" value="HATPase_c"/>
    <property type="match status" value="1"/>
</dbReference>
<dbReference type="PRINTS" id="PR00344">
    <property type="entry name" value="BCTRLSENSOR"/>
</dbReference>
<evidence type="ECO:0000256" key="12">
    <source>
        <dbReference type="ARBA" id="ARBA00023012"/>
    </source>
</evidence>
<dbReference type="GO" id="GO:0005524">
    <property type="term" value="F:ATP binding"/>
    <property type="evidence" value="ECO:0007669"/>
    <property type="project" value="UniProtKB-KW"/>
</dbReference>
<keyword evidence="3 16" id="KW-0004">4Fe-4S</keyword>
<dbReference type="InterPro" id="IPR004358">
    <property type="entry name" value="Sig_transdc_His_kin-like_C"/>
</dbReference>
<dbReference type="GO" id="GO:0016020">
    <property type="term" value="C:membrane"/>
    <property type="evidence" value="ECO:0007669"/>
    <property type="project" value="InterPro"/>
</dbReference>
<feature type="binding site" evidence="16">
    <location>
        <position position="77"/>
    </location>
    <ligand>
        <name>[4Fe-4S] cluster</name>
        <dbReference type="ChEBI" id="CHEBI:49883"/>
    </ligand>
</feature>
<comment type="function">
    <text evidence="14">Member of the two-component regulatory system NreB/NreC involved in the control of dissimilatory nitrate/nitrite reduction in response to oxygen. NreB functions as a direct oxygen sensor histidine kinase which is autophosphorylated, in the absence of oxygen, probably at the conserved histidine residue, and transfers its phosphate group probably to a conserved aspartate residue of NreC. NreB/NreC activates the expression of the nitrate (narGHJI) and nitrite (nir) reductase operons, as well as the putative nitrate transporter gene narT.</text>
</comment>
<feature type="binding site" evidence="16">
    <location>
        <position position="62"/>
    </location>
    <ligand>
        <name>[4Fe-4S] cluster</name>
        <dbReference type="ChEBI" id="CHEBI:49883"/>
    </ligand>
</feature>
<keyword evidence="20" id="KW-1185">Reference proteome</keyword>